<evidence type="ECO:0000256" key="6">
    <source>
        <dbReference type="ARBA" id="ARBA00022676"/>
    </source>
</evidence>
<dbReference type="PANTHER" id="PTHR46420">
    <property type="entry name" value="BETA-1,4-GLUCURONYLTRANSFERASE 1"/>
    <property type="match status" value="1"/>
</dbReference>
<comment type="pathway">
    <text evidence="3">Protein modification; protein glycosylation.</text>
</comment>
<keyword evidence="23" id="KW-1185">Reference proteome</keyword>
<evidence type="ECO:0000256" key="16">
    <source>
        <dbReference type="ARBA" id="ARBA00030723"/>
    </source>
</evidence>
<comment type="caution">
    <text evidence="22">The sequence shown here is derived from an EMBL/GenBank/DDBJ whole genome shotgun (WGS) entry which is preliminary data.</text>
</comment>
<dbReference type="InterPro" id="IPR043189">
    <property type="entry name" value="B4GAT1"/>
</dbReference>
<evidence type="ECO:0000256" key="17">
    <source>
        <dbReference type="ARBA" id="ARBA00032175"/>
    </source>
</evidence>
<evidence type="ECO:0000256" key="7">
    <source>
        <dbReference type="ARBA" id="ARBA00022679"/>
    </source>
</evidence>
<gene>
    <name evidence="22" type="ORF">CEXT_235611</name>
</gene>
<evidence type="ECO:0000256" key="1">
    <source>
        <dbReference type="ARBA" id="ARBA00001936"/>
    </source>
</evidence>
<evidence type="ECO:0000313" key="23">
    <source>
        <dbReference type="Proteomes" id="UP001054945"/>
    </source>
</evidence>
<evidence type="ECO:0000256" key="14">
    <source>
        <dbReference type="ARBA" id="ARBA00023180"/>
    </source>
</evidence>
<organism evidence="22 23">
    <name type="scientific">Caerostris extrusa</name>
    <name type="common">Bark spider</name>
    <name type="synonym">Caerostris bankana</name>
    <dbReference type="NCBI Taxonomy" id="172846"/>
    <lineage>
        <taxon>Eukaryota</taxon>
        <taxon>Metazoa</taxon>
        <taxon>Ecdysozoa</taxon>
        <taxon>Arthropoda</taxon>
        <taxon>Chelicerata</taxon>
        <taxon>Arachnida</taxon>
        <taxon>Araneae</taxon>
        <taxon>Araneomorphae</taxon>
        <taxon>Entelegynae</taxon>
        <taxon>Araneoidea</taxon>
        <taxon>Araneidae</taxon>
        <taxon>Caerostris</taxon>
    </lineage>
</organism>
<evidence type="ECO:0000256" key="3">
    <source>
        <dbReference type="ARBA" id="ARBA00004922"/>
    </source>
</evidence>
<keyword evidence="7" id="KW-0808">Transferase</keyword>
<keyword evidence="6" id="KW-0328">Glycosyltransferase</keyword>
<comment type="cofactor">
    <cofactor evidence="1">
        <name>Mn(2+)</name>
        <dbReference type="ChEBI" id="CHEBI:29035"/>
    </cofactor>
</comment>
<keyword evidence="14" id="KW-0325">Glycoprotein</keyword>
<evidence type="ECO:0000256" key="4">
    <source>
        <dbReference type="ARBA" id="ARBA00008539"/>
    </source>
</evidence>
<keyword evidence="15" id="KW-0464">Manganese</keyword>
<evidence type="ECO:0000256" key="2">
    <source>
        <dbReference type="ARBA" id="ARBA00004323"/>
    </source>
</evidence>
<feature type="compositionally biased region" description="Basic and acidic residues" evidence="21">
    <location>
        <begin position="72"/>
        <end position="97"/>
    </location>
</feature>
<feature type="region of interest" description="Disordered" evidence="21">
    <location>
        <begin position="72"/>
        <end position="98"/>
    </location>
</feature>
<evidence type="ECO:0000256" key="8">
    <source>
        <dbReference type="ARBA" id="ARBA00022692"/>
    </source>
</evidence>
<comment type="subcellular location">
    <subcellularLocation>
        <location evidence="2">Golgi apparatus membrane</location>
        <topology evidence="2">Single-pass type II membrane protein</topology>
    </subcellularLocation>
</comment>
<dbReference type="EMBL" id="BPLR01012338">
    <property type="protein sequence ID" value="GIY53247.1"/>
    <property type="molecule type" value="Genomic_DNA"/>
</dbReference>
<keyword evidence="9" id="KW-0479">Metal-binding</keyword>
<keyword evidence="12" id="KW-0333">Golgi apparatus</keyword>
<evidence type="ECO:0000256" key="13">
    <source>
        <dbReference type="ARBA" id="ARBA00023136"/>
    </source>
</evidence>
<accession>A0AAV4U674</accession>
<evidence type="ECO:0000256" key="12">
    <source>
        <dbReference type="ARBA" id="ARBA00023034"/>
    </source>
</evidence>
<keyword evidence="13" id="KW-0472">Membrane</keyword>
<evidence type="ECO:0000256" key="9">
    <source>
        <dbReference type="ARBA" id="ARBA00022723"/>
    </source>
</evidence>
<evidence type="ECO:0000256" key="18">
    <source>
        <dbReference type="ARBA" id="ARBA00032181"/>
    </source>
</evidence>
<evidence type="ECO:0000256" key="19">
    <source>
        <dbReference type="ARBA" id="ARBA00033291"/>
    </source>
</evidence>
<name>A0AAV4U674_CAEEX</name>
<keyword evidence="11" id="KW-1133">Transmembrane helix</keyword>
<keyword evidence="8" id="KW-0812">Transmembrane</keyword>
<sequence length="145" mass="17211">MCWKCQKHTDYETWQKEPPSQKLNVIFEVLWRDPWEPFYIGRNVAPFYDERFRQYGFNRISQAKKKILRNKSERKSGVDLHLEKKKPPSPRSHEQLENKQFVSLSTMGEDRTFFSGLNSIPPFGILVEISSSAENFMSLLFVPFF</sequence>
<reference evidence="22 23" key="1">
    <citation type="submission" date="2021-06" db="EMBL/GenBank/DDBJ databases">
        <title>Caerostris extrusa draft genome.</title>
        <authorList>
            <person name="Kono N."/>
            <person name="Arakawa K."/>
        </authorList>
    </citation>
    <scope>NUCLEOTIDE SEQUENCE [LARGE SCALE GENOMIC DNA]</scope>
</reference>
<evidence type="ECO:0000256" key="5">
    <source>
        <dbReference type="ARBA" id="ARBA00017962"/>
    </source>
</evidence>
<evidence type="ECO:0000313" key="22">
    <source>
        <dbReference type="EMBL" id="GIY53247.1"/>
    </source>
</evidence>
<comment type="catalytic activity">
    <reaction evidence="20">
        <text>3-O-[beta-D-Xyl-(1-&gt;4)-Rib-ol-P-Rib-ol-P-3-beta-D-GalNAc-(1-&gt;3)-beta-D-GlcNAc-(1-&gt;4)-(O-6-P-alpha-D-Man)]-Thr-[protein] + UDP-alpha-D-glucuronate = 3-O-[beta-D-GlcA-(1-&gt;3)-beta-D-Xyl-(1-&gt;4)-Rib-ol-P-Rib-ol-P-3-beta-D-GalNAc-(1-&gt;3)-beta-D-GlcNAc-(1-&gt;4)-(O-6-P-alpha-D-Man)]-Thr-[protein] + UDP + H(+)</text>
        <dbReference type="Rhea" id="RHEA:46860"/>
        <dbReference type="Rhea" id="RHEA-COMP:15023"/>
        <dbReference type="Rhea" id="RHEA-COMP:17482"/>
        <dbReference type="ChEBI" id="CHEBI:15378"/>
        <dbReference type="ChEBI" id="CHEBI:58052"/>
        <dbReference type="ChEBI" id="CHEBI:58223"/>
        <dbReference type="ChEBI" id="CHEBI:142405"/>
        <dbReference type="ChEBI" id="CHEBI:177336"/>
    </reaction>
</comment>
<evidence type="ECO:0000256" key="21">
    <source>
        <dbReference type="SAM" id="MobiDB-lite"/>
    </source>
</evidence>
<protein>
    <recommendedName>
        <fullName evidence="5">Beta-1,4-glucuronyltransferase 1</fullName>
    </recommendedName>
    <alternativeName>
        <fullName evidence="16">I-beta-1,3-N-acetylglucosaminyltransferase</fullName>
    </alternativeName>
    <alternativeName>
        <fullName evidence="19">N-acetyllactosaminide beta-1,3-N-acetylglucosaminyltransferase</fullName>
    </alternativeName>
    <alternativeName>
        <fullName evidence="17">Poly-N-acetyllactosamine extension enzyme</fullName>
    </alternativeName>
    <alternativeName>
        <fullName evidence="18">UDP-GlcNAc:betaGal beta-1,3-N-acetylglucosaminyltransferase 1</fullName>
    </alternativeName>
</protein>
<comment type="similarity">
    <text evidence="4">Belongs to the glycosyltransferase 49 family.</text>
</comment>
<dbReference type="AlphaFoldDB" id="A0AAV4U674"/>
<proteinExistence type="inferred from homology"/>
<dbReference type="Pfam" id="PF13896">
    <property type="entry name" value="Glyco_transf_49"/>
    <property type="match status" value="1"/>
</dbReference>
<dbReference type="GO" id="GO:0000139">
    <property type="term" value="C:Golgi membrane"/>
    <property type="evidence" value="ECO:0007669"/>
    <property type="project" value="UniProtKB-SubCell"/>
</dbReference>
<evidence type="ECO:0000256" key="10">
    <source>
        <dbReference type="ARBA" id="ARBA00022968"/>
    </source>
</evidence>
<dbReference type="Proteomes" id="UP001054945">
    <property type="component" value="Unassembled WGS sequence"/>
</dbReference>
<keyword evidence="10" id="KW-0735">Signal-anchor</keyword>
<dbReference type="PANTHER" id="PTHR46420:SF1">
    <property type="entry name" value="BETA-1,4-GLUCURONYLTRANSFERASE 1"/>
    <property type="match status" value="1"/>
</dbReference>
<dbReference type="GO" id="GO:0015020">
    <property type="term" value="F:glucuronosyltransferase activity"/>
    <property type="evidence" value="ECO:0007669"/>
    <property type="project" value="InterPro"/>
</dbReference>
<dbReference type="GO" id="GO:0046872">
    <property type="term" value="F:metal ion binding"/>
    <property type="evidence" value="ECO:0007669"/>
    <property type="project" value="UniProtKB-KW"/>
</dbReference>
<evidence type="ECO:0000256" key="20">
    <source>
        <dbReference type="ARBA" id="ARBA00047852"/>
    </source>
</evidence>
<evidence type="ECO:0000256" key="11">
    <source>
        <dbReference type="ARBA" id="ARBA00022989"/>
    </source>
</evidence>
<evidence type="ECO:0000256" key="15">
    <source>
        <dbReference type="ARBA" id="ARBA00023211"/>
    </source>
</evidence>
<dbReference type="GO" id="GO:0035269">
    <property type="term" value="P:protein O-linked glycosylation via mannose"/>
    <property type="evidence" value="ECO:0007669"/>
    <property type="project" value="TreeGrafter"/>
</dbReference>